<keyword evidence="3" id="KW-1185">Reference proteome</keyword>
<dbReference type="AlphaFoldDB" id="A0AAE3KTL4"/>
<evidence type="ECO:0000256" key="1">
    <source>
        <dbReference type="SAM" id="Phobius"/>
    </source>
</evidence>
<reference evidence="2 3" key="1">
    <citation type="submission" date="2018-11" db="EMBL/GenBank/DDBJ databases">
        <title>Novel bacteria species description.</title>
        <authorList>
            <person name="Han J.-H."/>
        </authorList>
    </citation>
    <scope>NUCLEOTIDE SEQUENCE [LARGE SCALE GENOMIC DNA]</scope>
    <source>
        <strain evidence="2 3">KCTC23259</strain>
    </source>
</reference>
<feature type="transmembrane region" description="Helical" evidence="1">
    <location>
        <begin position="205"/>
        <end position="238"/>
    </location>
</feature>
<feature type="transmembrane region" description="Helical" evidence="1">
    <location>
        <begin position="59"/>
        <end position="78"/>
    </location>
</feature>
<organism evidence="2 3">
    <name type="scientific">Lacihabitans soyangensis</name>
    <dbReference type="NCBI Taxonomy" id="869394"/>
    <lineage>
        <taxon>Bacteria</taxon>
        <taxon>Pseudomonadati</taxon>
        <taxon>Bacteroidota</taxon>
        <taxon>Cytophagia</taxon>
        <taxon>Cytophagales</taxon>
        <taxon>Leadbetterellaceae</taxon>
        <taxon>Lacihabitans</taxon>
    </lineage>
</organism>
<evidence type="ECO:0000313" key="3">
    <source>
        <dbReference type="Proteomes" id="UP001204144"/>
    </source>
</evidence>
<comment type="caution">
    <text evidence="2">The sequence shown here is derived from an EMBL/GenBank/DDBJ whole genome shotgun (WGS) entry which is preliminary data.</text>
</comment>
<dbReference type="EMBL" id="RJUF01000009">
    <property type="protein sequence ID" value="MCP9762351.1"/>
    <property type="molecule type" value="Genomic_DNA"/>
</dbReference>
<keyword evidence="1" id="KW-1133">Transmembrane helix</keyword>
<protein>
    <submittedName>
        <fullName evidence="2">Uncharacterized protein</fullName>
    </submittedName>
</protein>
<name>A0AAE3KTL4_9BACT</name>
<dbReference type="Proteomes" id="UP001204144">
    <property type="component" value="Unassembled WGS sequence"/>
</dbReference>
<keyword evidence="1" id="KW-0472">Membrane</keyword>
<gene>
    <name evidence="2" type="ORF">EGI31_05255</name>
</gene>
<dbReference type="RefSeq" id="WP_255036113.1">
    <property type="nucleotide sequence ID" value="NZ_RJUF01000009.1"/>
</dbReference>
<evidence type="ECO:0000313" key="2">
    <source>
        <dbReference type="EMBL" id="MCP9762351.1"/>
    </source>
</evidence>
<accession>A0AAE3KTL4</accession>
<feature type="transmembrane region" description="Helical" evidence="1">
    <location>
        <begin position="85"/>
        <end position="103"/>
    </location>
</feature>
<proteinExistence type="predicted"/>
<keyword evidence="1" id="KW-0812">Transmembrane</keyword>
<feature type="transmembrane region" description="Helical" evidence="1">
    <location>
        <begin position="21"/>
        <end position="44"/>
    </location>
</feature>
<sequence>MIQFFKLNKVSFVTFCKKNSIDVSFFINIISLPIIGNLVALLWIEESTNLLHFFKLEKINQTVVFWLVLLLLSIIYYLRKRKYKIGITLITSLIVYFVWGIIFPSNYTFKLKPNYFVFESHLPKQTEENFDEYFDNVHFDDYDFPEANVVFSLKEEDCVEIEKQLKLDGKIFHLKRILFWQTGYLYGAKYQKFEDENEFDIVSIFFLFGPVIIVEIIINSLLRYSVGLFLLSIILIIFKKSHLLKVNFT</sequence>